<evidence type="ECO:0000259" key="1">
    <source>
        <dbReference type="Pfam" id="PF01433"/>
    </source>
</evidence>
<sequence length="628" mass="72358">MPTLHYLFQNKIKFGSLLFLFVLHLNLYAQDIPLLQTVAKANQKKTRNTIGTPGEKYWQNSGDYNIDVHFNPLTRKLSGKVRIAYTNNSPDTLKLLMVKLFPNFYKTNSMRNMPVASEDLGTGINIDFITIDGVEYKDFKRKIRGTNMYLTGVKILPGKNVVIEMEYDYILNKGSFVRTGQVDPDSFFIAYFFPRIAVYDDIDGWDDYNYLGKEEFYNDYGNFNVSITVPDNYQVWATGDLKNPEAVYRPHILDRIKLTETGDKIIDIITTADIKNENITLKNKVNTWKFEGSNITDFAFGISNHFVWQASSVLVDSAANRRTRIDAVFNPEHINYNKVVGYTAKTVDLISNYFPKIPYPYSHQTVFEGLDAMEYPMMVNMLPFEDHNELLALTVHEVFHSIFPFYVGTNETKYSFMDEGWATFTEFYLSPLIDSSVPLNYDISAVNNSSGTAEDMPIITPTPQLYGKARFSNKDLKPALAHLYLQELLGKELFDKCVQNYIRNWEGKHPTPYDFFNSLQNDSKVDLKWFWNNWYFEKNVPDLAITKVKKNKKNYAITISSPGKLIMPIHLILTFSDGSKETISKKMDCWKKDYSDVTIIFPTQKTITQINLGNSFDADINPADNVWN</sequence>
<keyword evidence="2" id="KW-0645">Protease</keyword>
<reference evidence="2 3" key="1">
    <citation type="submission" date="2024-09" db="EMBL/GenBank/DDBJ databases">
        <authorList>
            <person name="Sun Q."/>
            <person name="Mori K."/>
        </authorList>
    </citation>
    <scope>NUCLEOTIDE SEQUENCE [LARGE SCALE GENOMIC DNA]</scope>
    <source>
        <strain evidence="2 3">CGMCC 1.12926</strain>
    </source>
</reference>
<dbReference type="SUPFAM" id="SSF55486">
    <property type="entry name" value="Metalloproteases ('zincins'), catalytic domain"/>
    <property type="match status" value="1"/>
</dbReference>
<dbReference type="InterPro" id="IPR014782">
    <property type="entry name" value="Peptidase_M1_dom"/>
</dbReference>
<protein>
    <submittedName>
        <fullName evidence="2">M1 family metallopeptidase</fullName>
        <ecNumber evidence="2">3.4.11.-</ecNumber>
    </submittedName>
</protein>
<dbReference type="EMBL" id="JBHLYW010000009">
    <property type="protein sequence ID" value="MFC0077889.1"/>
    <property type="molecule type" value="Genomic_DNA"/>
</dbReference>
<feature type="domain" description="Peptidase M1 membrane alanine aminopeptidase" evidence="1">
    <location>
        <begin position="385"/>
        <end position="534"/>
    </location>
</feature>
<dbReference type="CDD" id="cd09604">
    <property type="entry name" value="M1_APN_like"/>
    <property type="match status" value="1"/>
</dbReference>
<dbReference type="EC" id="3.4.11.-" evidence="2"/>
<dbReference type="RefSeq" id="WP_379686444.1">
    <property type="nucleotide sequence ID" value="NZ_JBHLYW010000009.1"/>
</dbReference>
<evidence type="ECO:0000313" key="3">
    <source>
        <dbReference type="Proteomes" id="UP001589734"/>
    </source>
</evidence>
<organism evidence="2 3">
    <name type="scientific">Flavobacterium procerum</name>
    <dbReference type="NCBI Taxonomy" id="1455569"/>
    <lineage>
        <taxon>Bacteria</taxon>
        <taxon>Pseudomonadati</taxon>
        <taxon>Bacteroidota</taxon>
        <taxon>Flavobacteriia</taxon>
        <taxon>Flavobacteriales</taxon>
        <taxon>Flavobacteriaceae</taxon>
        <taxon>Flavobacterium</taxon>
    </lineage>
</organism>
<dbReference type="GO" id="GO:0004177">
    <property type="term" value="F:aminopeptidase activity"/>
    <property type="evidence" value="ECO:0007669"/>
    <property type="project" value="UniProtKB-KW"/>
</dbReference>
<dbReference type="InterPro" id="IPR027268">
    <property type="entry name" value="Peptidase_M4/M1_CTD_sf"/>
</dbReference>
<proteinExistence type="predicted"/>
<gene>
    <name evidence="2" type="ORF">ACFFLS_12640</name>
</gene>
<dbReference type="Gene3D" id="1.10.390.10">
    <property type="entry name" value="Neutral Protease Domain 2"/>
    <property type="match status" value="1"/>
</dbReference>
<dbReference type="Pfam" id="PF01433">
    <property type="entry name" value="Peptidase_M1"/>
    <property type="match status" value="1"/>
</dbReference>
<evidence type="ECO:0000313" key="2">
    <source>
        <dbReference type="EMBL" id="MFC0077889.1"/>
    </source>
</evidence>
<name>A0ABV6BR18_9FLAO</name>
<accession>A0ABV6BR18</accession>
<dbReference type="Proteomes" id="UP001589734">
    <property type="component" value="Unassembled WGS sequence"/>
</dbReference>
<comment type="caution">
    <text evidence="2">The sequence shown here is derived from an EMBL/GenBank/DDBJ whole genome shotgun (WGS) entry which is preliminary data.</text>
</comment>
<keyword evidence="2" id="KW-0031">Aminopeptidase</keyword>
<keyword evidence="3" id="KW-1185">Reference proteome</keyword>
<keyword evidence="2" id="KW-0378">Hydrolase</keyword>